<feature type="transmembrane region" description="Helical" evidence="1">
    <location>
        <begin position="93"/>
        <end position="126"/>
    </location>
</feature>
<dbReference type="RefSeq" id="WP_189577699.1">
    <property type="nucleotide sequence ID" value="NZ_BMXV01000007.1"/>
</dbReference>
<gene>
    <name evidence="3" type="ORF">GCM10007071_31080</name>
</gene>
<name>A0ABQ3B770_9GAMM</name>
<evidence type="ECO:0000313" key="4">
    <source>
        <dbReference type="Proteomes" id="UP000601597"/>
    </source>
</evidence>
<dbReference type="Pfam" id="PF04955">
    <property type="entry name" value="HupE_UreJ"/>
    <property type="match status" value="1"/>
</dbReference>
<evidence type="ECO:0000313" key="3">
    <source>
        <dbReference type="EMBL" id="GGY81454.1"/>
    </source>
</evidence>
<feature type="transmembrane region" description="Helical" evidence="1">
    <location>
        <begin position="68"/>
        <end position="87"/>
    </location>
</feature>
<feature type="signal peptide" evidence="2">
    <location>
        <begin position="1"/>
        <end position="22"/>
    </location>
</feature>
<feature type="transmembrane region" description="Helical" evidence="1">
    <location>
        <begin position="38"/>
        <end position="56"/>
    </location>
</feature>
<protein>
    <submittedName>
        <fullName evidence="3">Urease accessory protein</fullName>
    </submittedName>
</protein>
<accession>A0ABQ3B770</accession>
<proteinExistence type="predicted"/>
<keyword evidence="4" id="KW-1185">Reference proteome</keyword>
<dbReference type="EMBL" id="BMXV01000007">
    <property type="protein sequence ID" value="GGY81454.1"/>
    <property type="molecule type" value="Genomic_DNA"/>
</dbReference>
<dbReference type="Proteomes" id="UP000601597">
    <property type="component" value="Unassembled WGS sequence"/>
</dbReference>
<dbReference type="PIRSF" id="PIRSF016919">
    <property type="entry name" value="HupE_UreJ"/>
    <property type="match status" value="1"/>
</dbReference>
<keyword evidence="1" id="KW-0472">Membrane</keyword>
<keyword evidence="1" id="KW-1133">Transmembrane helix</keyword>
<keyword evidence="1" id="KW-0812">Transmembrane</keyword>
<evidence type="ECO:0000256" key="2">
    <source>
        <dbReference type="SAM" id="SignalP"/>
    </source>
</evidence>
<reference evidence="4" key="1">
    <citation type="journal article" date="2019" name="Int. J. Syst. Evol. Microbiol.">
        <title>The Global Catalogue of Microorganisms (GCM) 10K type strain sequencing project: providing services to taxonomists for standard genome sequencing and annotation.</title>
        <authorList>
            <consortium name="The Broad Institute Genomics Platform"/>
            <consortium name="The Broad Institute Genome Sequencing Center for Infectious Disease"/>
            <person name="Wu L."/>
            <person name="Ma J."/>
        </authorList>
    </citation>
    <scope>NUCLEOTIDE SEQUENCE [LARGE SCALE GENOMIC DNA]</scope>
    <source>
        <strain evidence="4">KCTC 22280</strain>
    </source>
</reference>
<feature type="transmembrane region" description="Helical" evidence="1">
    <location>
        <begin position="138"/>
        <end position="158"/>
    </location>
</feature>
<keyword evidence="2" id="KW-0732">Signal</keyword>
<feature type="chain" id="PRO_5045276371" evidence="2">
    <location>
        <begin position="23"/>
        <end position="191"/>
    </location>
</feature>
<evidence type="ECO:0000256" key="1">
    <source>
        <dbReference type="SAM" id="Phobius"/>
    </source>
</evidence>
<comment type="caution">
    <text evidence="3">The sequence shown here is derived from an EMBL/GenBank/DDBJ whole genome shotgun (WGS) entry which is preliminary data.</text>
</comment>
<dbReference type="InterPro" id="IPR007038">
    <property type="entry name" value="HupE_UreJ"/>
</dbReference>
<organism evidence="3 4">
    <name type="scientific">Marinobacter zhanjiangensis</name>
    <dbReference type="NCBI Taxonomy" id="578215"/>
    <lineage>
        <taxon>Bacteria</taxon>
        <taxon>Pseudomonadati</taxon>
        <taxon>Pseudomonadota</taxon>
        <taxon>Gammaproteobacteria</taxon>
        <taxon>Pseudomonadales</taxon>
        <taxon>Marinobacteraceae</taxon>
        <taxon>Marinobacter</taxon>
    </lineage>
</organism>
<feature type="transmembrane region" description="Helical" evidence="1">
    <location>
        <begin position="173"/>
        <end position="190"/>
    </location>
</feature>
<sequence>MKLTTKLLTFAALLLAATTAAAHTGHGTGGFASGLLHPMLGLDHLLAMAAIGFWSVRQGDLMKKATPLFVVGGMILGAGIAFAGIALPGVETGIVLSVMVAGILIAAMAKLPTAVGGSLVVAFMVFHGHAHGTEMPAGAALAAYLAGFSIATLAITFAGRGLGALLQKTDNRVARGVGAALAGVGGYLMVG</sequence>